<evidence type="ECO:0000313" key="13">
    <source>
        <dbReference type="Proteomes" id="UP000250870"/>
    </source>
</evidence>
<evidence type="ECO:0000256" key="10">
    <source>
        <dbReference type="PROSITE-ProRule" id="PRU10076"/>
    </source>
</evidence>
<evidence type="ECO:0000256" key="1">
    <source>
        <dbReference type="ARBA" id="ARBA00001770"/>
    </source>
</evidence>
<dbReference type="InterPro" id="IPR033693">
    <property type="entry name" value="PGPEP1_Glu_AS"/>
</dbReference>
<dbReference type="EMBL" id="NSCI01000021">
    <property type="protein sequence ID" value="RAW89029.1"/>
    <property type="molecule type" value="Genomic_DNA"/>
</dbReference>
<dbReference type="PIRSF" id="PIRSF015592">
    <property type="entry name" value="Prld-crbxl_pptds"/>
    <property type="match status" value="1"/>
</dbReference>
<dbReference type="InterPro" id="IPR016125">
    <property type="entry name" value="Peptidase_C15-like"/>
</dbReference>
<dbReference type="EC" id="3.4.19.3" evidence="9"/>
<accession>A0A329VEA0</accession>
<comment type="catalytic activity">
    <reaction evidence="1 9 10">
        <text>Release of an N-terminal pyroglutamyl group from a polypeptide, the second amino acid generally not being Pro.</text>
        <dbReference type="EC" id="3.4.19.3"/>
    </reaction>
</comment>
<dbReference type="InterPro" id="IPR036440">
    <property type="entry name" value="Peptidase_C15-like_sf"/>
</dbReference>
<reference evidence="12 13" key="1">
    <citation type="journal article" date="2018" name="Int. J. Syst. Evol. Microbiol.">
        <title>Whole-genome-based revisit of Photorhabdus phylogeny: proposal for the elevation of most Photorhabdus subspecies to the species level and description of one novel species Photorhabdus bodei sp. nov., and one novel subspecies Photorhabdus laumondii subsp. clarkei subsp. nov.</title>
        <authorList>
            <person name="Machado R.A.R."/>
            <person name="Wuthrich D."/>
            <person name="Kuhnert P."/>
            <person name="Arce C.C.M."/>
            <person name="Thonen L."/>
            <person name="Ruiz C."/>
            <person name="Zhang X."/>
            <person name="Robert C.A.M."/>
            <person name="Karimi J."/>
            <person name="Kamali S."/>
            <person name="Ma J."/>
            <person name="Bruggmann R."/>
            <person name="Erb M."/>
        </authorList>
    </citation>
    <scope>NUCLEOTIDE SEQUENCE [LARGE SCALE GENOMIC DNA]</scope>
    <source>
        <strain evidence="12 13">BOJ-47</strain>
    </source>
</reference>
<name>A0A329VEA0_9GAMM</name>
<sequence>MKTVLITAFEPFDGEAINPSWESVRQLQNQQLSGAHIETRQLPCVFNTSLTCLYAAIDEIQPELVIAVGQAGGRPDITVERIAININDARIPDNQGNQPIDTPIVATGPAAYFSTLPIKAIVSGLQAAGVPASISQSAGTYICNHVMYGLLHHLALTYPKVRGGLVRGGFIHIPYLPEQAVKHPSTPSMALETITMALKIAINQALENSEDIVISGGTTH</sequence>
<dbReference type="SUPFAM" id="SSF53182">
    <property type="entry name" value="Pyrrolidone carboxyl peptidase (pyroglutamate aminopeptidase)"/>
    <property type="match status" value="1"/>
</dbReference>
<dbReference type="PROSITE" id="PS01334">
    <property type="entry name" value="PYRASE_CYS"/>
    <property type="match status" value="1"/>
</dbReference>
<proteinExistence type="inferred from homology"/>
<feature type="active site" evidence="9">
    <location>
        <position position="172"/>
    </location>
</feature>
<dbReference type="PANTHER" id="PTHR23402:SF1">
    <property type="entry name" value="PYROGLUTAMYL-PEPTIDASE I"/>
    <property type="match status" value="1"/>
</dbReference>
<keyword evidence="8 9" id="KW-0788">Thiol protease</keyword>
<dbReference type="HAMAP" id="MF_00417">
    <property type="entry name" value="Pyrrolid_peptidase"/>
    <property type="match status" value="1"/>
</dbReference>
<dbReference type="CDD" id="cd00501">
    <property type="entry name" value="Peptidase_C15"/>
    <property type="match status" value="1"/>
</dbReference>
<organism evidence="12 13">
    <name type="scientific">Photorhabdus laumondii subsp. clarkei</name>
    <dbReference type="NCBI Taxonomy" id="2029685"/>
    <lineage>
        <taxon>Bacteria</taxon>
        <taxon>Pseudomonadati</taxon>
        <taxon>Pseudomonadota</taxon>
        <taxon>Gammaproteobacteria</taxon>
        <taxon>Enterobacterales</taxon>
        <taxon>Morganellaceae</taxon>
        <taxon>Photorhabdus</taxon>
    </lineage>
</organism>
<feature type="active site" evidence="9 10">
    <location>
        <position position="80"/>
    </location>
</feature>
<dbReference type="PRINTS" id="PR00706">
    <property type="entry name" value="PYROGLUPTASE"/>
</dbReference>
<evidence type="ECO:0000256" key="11">
    <source>
        <dbReference type="PROSITE-ProRule" id="PRU10077"/>
    </source>
</evidence>
<comment type="subcellular location">
    <subcellularLocation>
        <location evidence="3 9">Cytoplasm</location>
    </subcellularLocation>
</comment>
<feature type="active site" evidence="9 11">
    <location>
        <position position="143"/>
    </location>
</feature>
<dbReference type="Pfam" id="PF01470">
    <property type="entry name" value="Peptidase_C15"/>
    <property type="match status" value="1"/>
</dbReference>
<dbReference type="FunFam" id="3.40.630.20:FF:000001">
    <property type="entry name" value="Pyrrolidone-carboxylate peptidase"/>
    <property type="match status" value="1"/>
</dbReference>
<comment type="subunit">
    <text evidence="9">Homotetramer.</text>
</comment>
<keyword evidence="5 9" id="KW-0963">Cytoplasm</keyword>
<dbReference type="NCBIfam" id="TIGR00504">
    <property type="entry name" value="pyro_pdase"/>
    <property type="match status" value="1"/>
</dbReference>
<keyword evidence="6 9" id="KW-0645">Protease</keyword>
<dbReference type="InterPro" id="IPR033694">
    <property type="entry name" value="PGPEP1_Cys_AS"/>
</dbReference>
<evidence type="ECO:0000256" key="4">
    <source>
        <dbReference type="ARBA" id="ARBA00006641"/>
    </source>
</evidence>
<dbReference type="Proteomes" id="UP000250870">
    <property type="component" value="Unassembled WGS sequence"/>
</dbReference>
<evidence type="ECO:0000256" key="3">
    <source>
        <dbReference type="ARBA" id="ARBA00004496"/>
    </source>
</evidence>
<gene>
    <name evidence="9 12" type="primary">pcp</name>
    <name evidence="12" type="ORF">CKY01_15025</name>
</gene>
<evidence type="ECO:0000256" key="5">
    <source>
        <dbReference type="ARBA" id="ARBA00022490"/>
    </source>
</evidence>
<dbReference type="GO" id="GO:0006508">
    <property type="term" value="P:proteolysis"/>
    <property type="evidence" value="ECO:0007669"/>
    <property type="project" value="UniProtKB-KW"/>
</dbReference>
<dbReference type="Gene3D" id="3.40.630.20">
    <property type="entry name" value="Peptidase C15, pyroglutamyl peptidase I-like"/>
    <property type="match status" value="1"/>
</dbReference>
<comment type="function">
    <text evidence="2 9">Removes 5-oxoproline from various penultimate amino acid residues except L-proline.</text>
</comment>
<comment type="similarity">
    <text evidence="4 9">Belongs to the peptidase C15 family.</text>
</comment>
<evidence type="ECO:0000256" key="6">
    <source>
        <dbReference type="ARBA" id="ARBA00022670"/>
    </source>
</evidence>
<dbReference type="InterPro" id="IPR000816">
    <property type="entry name" value="Peptidase_C15"/>
</dbReference>
<dbReference type="GO" id="GO:0016920">
    <property type="term" value="F:pyroglutamyl-peptidase activity"/>
    <property type="evidence" value="ECO:0007669"/>
    <property type="project" value="UniProtKB-UniRule"/>
</dbReference>
<dbReference type="GO" id="GO:0005829">
    <property type="term" value="C:cytosol"/>
    <property type="evidence" value="ECO:0007669"/>
    <property type="project" value="InterPro"/>
</dbReference>
<evidence type="ECO:0000313" key="12">
    <source>
        <dbReference type="EMBL" id="RAW89029.1"/>
    </source>
</evidence>
<dbReference type="PROSITE" id="PS01333">
    <property type="entry name" value="PYRASE_GLU"/>
    <property type="match status" value="1"/>
</dbReference>
<protein>
    <recommendedName>
        <fullName evidence="9">Pyrrolidone-carboxylate peptidase</fullName>
        <ecNumber evidence="9">3.4.19.3</ecNumber>
    </recommendedName>
    <alternativeName>
        <fullName evidence="9">5-oxoprolyl-peptidase</fullName>
    </alternativeName>
    <alternativeName>
        <fullName evidence="9">Pyroglutamyl-peptidase I</fullName>
        <shortName evidence="9">PGP-I</shortName>
        <shortName evidence="9">Pyrase</shortName>
    </alternativeName>
</protein>
<dbReference type="InterPro" id="IPR029762">
    <property type="entry name" value="PGP-I_bact-type"/>
</dbReference>
<evidence type="ECO:0000256" key="2">
    <source>
        <dbReference type="ARBA" id="ARBA00002280"/>
    </source>
</evidence>
<dbReference type="AlphaFoldDB" id="A0A329VEA0"/>
<dbReference type="NCBIfam" id="NF009676">
    <property type="entry name" value="PRK13197.1"/>
    <property type="match status" value="1"/>
</dbReference>
<comment type="caution">
    <text evidence="12">The sequence shown here is derived from an EMBL/GenBank/DDBJ whole genome shotgun (WGS) entry which is preliminary data.</text>
</comment>
<dbReference type="PANTHER" id="PTHR23402">
    <property type="entry name" value="PROTEASE FAMILY C15 PYROGLUTAMYL-PEPTIDASE I-RELATED"/>
    <property type="match status" value="1"/>
</dbReference>
<evidence type="ECO:0000256" key="7">
    <source>
        <dbReference type="ARBA" id="ARBA00022801"/>
    </source>
</evidence>
<evidence type="ECO:0000256" key="8">
    <source>
        <dbReference type="ARBA" id="ARBA00022807"/>
    </source>
</evidence>
<dbReference type="RefSeq" id="WP_113026275.1">
    <property type="nucleotide sequence ID" value="NZ_CAWNWQ010000021.1"/>
</dbReference>
<keyword evidence="7 9" id="KW-0378">Hydrolase</keyword>
<evidence type="ECO:0000256" key="9">
    <source>
        <dbReference type="HAMAP-Rule" id="MF_00417"/>
    </source>
</evidence>